<sequence length="123" mass="14496">MESWFKRNCFICGKEIHRRQKPDAIEELKKQNEELAASLERCMRLLYDIQKNLSKKTEKSALPPLFSLGDKIEVFDGETRTEGIFIECTNEWLYWVNVDYDLTISHIKSVKQIIKKESIQKGI</sequence>
<keyword evidence="3" id="KW-1185">Reference proteome</keyword>
<comment type="caution">
    <text evidence="2">The sequence shown here is derived from an EMBL/GenBank/DDBJ whole genome shotgun (WGS) entry which is preliminary data.</text>
</comment>
<accession>A0ABN8A240</accession>
<evidence type="ECO:0000256" key="1">
    <source>
        <dbReference type="SAM" id="Coils"/>
    </source>
</evidence>
<feature type="coiled-coil region" evidence="1">
    <location>
        <begin position="14"/>
        <end position="45"/>
    </location>
</feature>
<reference evidence="2 3" key="1">
    <citation type="submission" date="2021-10" db="EMBL/GenBank/DDBJ databases">
        <authorList>
            <person name="Criscuolo A."/>
        </authorList>
    </citation>
    <scope>NUCLEOTIDE SEQUENCE [LARGE SCALE GENOMIC DNA]</scope>
    <source>
        <strain evidence="3">CIP 111899</strain>
    </source>
</reference>
<name>A0ABN8A240_9BACI</name>
<evidence type="ECO:0000313" key="3">
    <source>
        <dbReference type="Proteomes" id="UP000789423"/>
    </source>
</evidence>
<evidence type="ECO:0000313" key="2">
    <source>
        <dbReference type="EMBL" id="CAG9613156.1"/>
    </source>
</evidence>
<dbReference type="Proteomes" id="UP000789423">
    <property type="component" value="Unassembled WGS sequence"/>
</dbReference>
<dbReference type="RefSeq" id="WP_230575254.1">
    <property type="nucleotide sequence ID" value="NZ_CAKJTI010000010.1"/>
</dbReference>
<organism evidence="2 3">
    <name type="scientific">Bacillus rhizoplanae</name>
    <dbReference type="NCBI Taxonomy" id="2880966"/>
    <lineage>
        <taxon>Bacteria</taxon>
        <taxon>Bacillati</taxon>
        <taxon>Bacillota</taxon>
        <taxon>Bacilli</taxon>
        <taxon>Bacillales</taxon>
        <taxon>Bacillaceae</taxon>
        <taxon>Bacillus</taxon>
    </lineage>
</organism>
<protein>
    <submittedName>
        <fullName evidence="2">Uncharacterized protein</fullName>
    </submittedName>
</protein>
<gene>
    <name evidence="2" type="ORF">BACCIP111899_02351</name>
</gene>
<proteinExistence type="predicted"/>
<keyword evidence="1" id="KW-0175">Coiled coil</keyword>
<dbReference type="EMBL" id="CAKJTI010000010">
    <property type="protein sequence ID" value="CAG9613156.1"/>
    <property type="molecule type" value="Genomic_DNA"/>
</dbReference>